<comment type="caution">
    <text evidence="2">The sequence shown here is derived from an EMBL/GenBank/DDBJ whole genome shotgun (WGS) entry which is preliminary data.</text>
</comment>
<evidence type="ECO:0000256" key="1">
    <source>
        <dbReference type="SAM" id="MobiDB-lite"/>
    </source>
</evidence>
<evidence type="ECO:0000313" key="2">
    <source>
        <dbReference type="EMBL" id="KKL60685.1"/>
    </source>
</evidence>
<dbReference type="AlphaFoldDB" id="A0A0F9FTJ6"/>
<sequence>MTVKSKHVGTVKIGSESYQLVQTEEQQAWQEQYLHEPPWSEGLPSMLSEPAETWHLGGLKSKQGIPGTSEYGQNTDARFPFRLLPGP</sequence>
<proteinExistence type="predicted"/>
<protein>
    <submittedName>
        <fullName evidence="2">Uncharacterized protein</fullName>
    </submittedName>
</protein>
<feature type="region of interest" description="Disordered" evidence="1">
    <location>
        <begin position="58"/>
        <end position="87"/>
    </location>
</feature>
<feature type="non-terminal residue" evidence="2">
    <location>
        <position position="87"/>
    </location>
</feature>
<name>A0A0F9FTJ6_9ZZZZ</name>
<accession>A0A0F9FTJ6</accession>
<gene>
    <name evidence="2" type="ORF">LCGC14_2202830</name>
</gene>
<dbReference type="EMBL" id="LAZR01029064">
    <property type="protein sequence ID" value="KKL60685.1"/>
    <property type="molecule type" value="Genomic_DNA"/>
</dbReference>
<reference evidence="2" key="1">
    <citation type="journal article" date="2015" name="Nature">
        <title>Complex archaea that bridge the gap between prokaryotes and eukaryotes.</title>
        <authorList>
            <person name="Spang A."/>
            <person name="Saw J.H."/>
            <person name="Jorgensen S.L."/>
            <person name="Zaremba-Niedzwiedzka K."/>
            <person name="Martijn J."/>
            <person name="Lind A.E."/>
            <person name="van Eijk R."/>
            <person name="Schleper C."/>
            <person name="Guy L."/>
            <person name="Ettema T.J."/>
        </authorList>
    </citation>
    <scope>NUCLEOTIDE SEQUENCE</scope>
</reference>
<organism evidence="2">
    <name type="scientific">marine sediment metagenome</name>
    <dbReference type="NCBI Taxonomy" id="412755"/>
    <lineage>
        <taxon>unclassified sequences</taxon>
        <taxon>metagenomes</taxon>
        <taxon>ecological metagenomes</taxon>
    </lineage>
</organism>